<keyword evidence="3" id="KW-0732">Signal</keyword>
<gene>
    <name evidence="4" type="ORF">JI746_01660</name>
</gene>
<keyword evidence="1" id="KW-0802">TPR repeat</keyword>
<accession>A0ABS1JHX8</accession>
<comment type="caution">
    <text evidence="4">The sequence shown here is derived from an EMBL/GenBank/DDBJ whole genome shotgun (WGS) entry which is preliminary data.</text>
</comment>
<dbReference type="Proteomes" id="UP000622707">
    <property type="component" value="Unassembled WGS sequence"/>
</dbReference>
<evidence type="ECO:0000313" key="4">
    <source>
        <dbReference type="EMBL" id="MBL0423797.1"/>
    </source>
</evidence>
<dbReference type="PROSITE" id="PS50005">
    <property type="entry name" value="TPR"/>
    <property type="match status" value="1"/>
</dbReference>
<proteinExistence type="predicted"/>
<dbReference type="SMART" id="SM00028">
    <property type="entry name" value="TPR"/>
    <property type="match status" value="3"/>
</dbReference>
<keyword evidence="5" id="KW-1185">Reference proteome</keyword>
<evidence type="ECO:0000313" key="5">
    <source>
        <dbReference type="Proteomes" id="UP000622707"/>
    </source>
</evidence>
<organism evidence="4 5">
    <name type="scientific">Ramlibacter alkalitolerans</name>
    <dbReference type="NCBI Taxonomy" id="2039631"/>
    <lineage>
        <taxon>Bacteria</taxon>
        <taxon>Pseudomonadati</taxon>
        <taxon>Pseudomonadota</taxon>
        <taxon>Betaproteobacteria</taxon>
        <taxon>Burkholderiales</taxon>
        <taxon>Comamonadaceae</taxon>
        <taxon>Ramlibacter</taxon>
    </lineage>
</organism>
<dbReference type="Gene3D" id="1.25.40.10">
    <property type="entry name" value="Tetratricopeptide repeat domain"/>
    <property type="match status" value="1"/>
</dbReference>
<dbReference type="EMBL" id="JAEQND010000001">
    <property type="protein sequence ID" value="MBL0423797.1"/>
    <property type="molecule type" value="Genomic_DNA"/>
</dbReference>
<sequence length="264" mass="28762">MAYARNLAFTILACCLSAAFAQNTPPAAAAKPASAPAANAAPAPAAGPRPTENTAELDEVSRLMRAGKLQEALVLADAVVQSYEDRYRRGKVQVFASRSPAEAQAYLNEVGRKPSQGKEATEAGVYPSTWGDAYYLKSFILTEMKRYPESRKSIEAAVALAPHNAAYRAELGQLLLKEKNFDGAVKEFKRAETDARDFSPSTVRNRELARALRGQAFVMVEKKDLDGAEKTYNECLKLDPNDPVAKAELRYIAQKRTQQSGSGK</sequence>
<dbReference type="Pfam" id="PF13432">
    <property type="entry name" value="TPR_16"/>
    <property type="match status" value="1"/>
</dbReference>
<evidence type="ECO:0000256" key="3">
    <source>
        <dbReference type="SAM" id="SignalP"/>
    </source>
</evidence>
<feature type="chain" id="PRO_5045442139" description="Tetratricopeptide repeat protein" evidence="3">
    <location>
        <begin position="22"/>
        <end position="264"/>
    </location>
</feature>
<feature type="signal peptide" evidence="3">
    <location>
        <begin position="1"/>
        <end position="21"/>
    </location>
</feature>
<dbReference type="SUPFAM" id="SSF48452">
    <property type="entry name" value="TPR-like"/>
    <property type="match status" value="1"/>
</dbReference>
<feature type="repeat" description="TPR" evidence="1">
    <location>
        <begin position="209"/>
        <end position="242"/>
    </location>
</feature>
<name>A0ABS1JHX8_9BURK</name>
<dbReference type="RefSeq" id="WP_201687032.1">
    <property type="nucleotide sequence ID" value="NZ_JAEQND010000001.1"/>
</dbReference>
<evidence type="ECO:0008006" key="6">
    <source>
        <dbReference type="Google" id="ProtNLM"/>
    </source>
</evidence>
<reference evidence="4 5" key="1">
    <citation type="journal article" date="2017" name="Int. J. Syst. Evol. Microbiol.">
        <title>Ramlibacter alkalitolerans sp. nov., alkali-tolerant bacterium isolated from soil of ginseng.</title>
        <authorList>
            <person name="Lee D.H."/>
            <person name="Cha C.J."/>
        </authorList>
    </citation>
    <scope>NUCLEOTIDE SEQUENCE [LARGE SCALE GENOMIC DNA]</scope>
    <source>
        <strain evidence="4 5">KACC 19305</strain>
    </source>
</reference>
<dbReference type="InterPro" id="IPR019734">
    <property type="entry name" value="TPR_rpt"/>
</dbReference>
<evidence type="ECO:0000256" key="2">
    <source>
        <dbReference type="SAM" id="MobiDB-lite"/>
    </source>
</evidence>
<feature type="region of interest" description="Disordered" evidence="2">
    <location>
        <begin position="28"/>
        <end position="52"/>
    </location>
</feature>
<protein>
    <recommendedName>
        <fullName evidence="6">Tetratricopeptide repeat protein</fullName>
    </recommendedName>
</protein>
<feature type="compositionally biased region" description="Low complexity" evidence="2">
    <location>
        <begin position="28"/>
        <end position="50"/>
    </location>
</feature>
<dbReference type="Pfam" id="PF13181">
    <property type="entry name" value="TPR_8"/>
    <property type="match status" value="1"/>
</dbReference>
<evidence type="ECO:0000256" key="1">
    <source>
        <dbReference type="PROSITE-ProRule" id="PRU00339"/>
    </source>
</evidence>
<dbReference type="InterPro" id="IPR011990">
    <property type="entry name" value="TPR-like_helical_dom_sf"/>
</dbReference>